<dbReference type="SUPFAM" id="SSF46785">
    <property type="entry name" value="Winged helix' DNA-binding domain"/>
    <property type="match status" value="1"/>
</dbReference>
<gene>
    <name evidence="1" type="ORF">B1756_09510</name>
</gene>
<proteinExistence type="predicted"/>
<dbReference type="KEGG" id="naj:B1756_09510"/>
<dbReference type="RefSeq" id="WP_086888321.1">
    <property type="nucleotide sequence ID" value="NZ_CP019893.1"/>
</dbReference>
<dbReference type="GeneID" id="32894316"/>
<reference evidence="2" key="1">
    <citation type="submission" date="2017-02" db="EMBL/GenBank/DDBJ databases">
        <title>Natronthermophilus aegyptiacus gen. nov.,sp. nov., an aerobic, extremely halophilic alkalithermophilic archaeon isolated from the athalassohaline Wadi An Natrun, Egypt.</title>
        <authorList>
            <person name="Zhao B."/>
        </authorList>
    </citation>
    <scope>NUCLEOTIDE SEQUENCE [LARGE SCALE GENOMIC DNA]</scope>
    <source>
        <strain evidence="2">JW/NM-HA 15</strain>
    </source>
</reference>
<dbReference type="AlphaFoldDB" id="A0A2Z2HS77"/>
<evidence type="ECO:0000313" key="2">
    <source>
        <dbReference type="Proteomes" id="UP000250088"/>
    </source>
</evidence>
<organism evidence="1 2">
    <name type="scientific">Natrarchaeobaculum aegyptiacum</name>
    <dbReference type="NCBI Taxonomy" id="745377"/>
    <lineage>
        <taxon>Archaea</taxon>
        <taxon>Methanobacteriati</taxon>
        <taxon>Methanobacteriota</taxon>
        <taxon>Stenosarchaea group</taxon>
        <taxon>Halobacteria</taxon>
        <taxon>Halobacteriales</taxon>
        <taxon>Natrialbaceae</taxon>
        <taxon>Natrarchaeobaculum</taxon>
    </lineage>
</organism>
<evidence type="ECO:0000313" key="1">
    <source>
        <dbReference type="EMBL" id="ARS89942.1"/>
    </source>
</evidence>
<protein>
    <submittedName>
        <fullName evidence="1">Transcriptional regulator</fullName>
    </submittedName>
</protein>
<sequence length="86" mass="9742">MKKPGSWMQQPTDDRILEILDTDLALKPAVIGFNVDRSRKTIQDRLRPLCSVGFVQKVDDAGYYVITEDGRAYLEGELDADDLEPE</sequence>
<dbReference type="Gene3D" id="1.10.10.10">
    <property type="entry name" value="Winged helix-like DNA-binding domain superfamily/Winged helix DNA-binding domain"/>
    <property type="match status" value="1"/>
</dbReference>
<dbReference type="InterPro" id="IPR036388">
    <property type="entry name" value="WH-like_DNA-bd_sf"/>
</dbReference>
<dbReference type="Proteomes" id="UP000250088">
    <property type="component" value="Chromosome"/>
</dbReference>
<dbReference type="EMBL" id="CP019893">
    <property type="protein sequence ID" value="ARS89942.1"/>
    <property type="molecule type" value="Genomic_DNA"/>
</dbReference>
<keyword evidence="2" id="KW-1185">Reference proteome</keyword>
<accession>A0A2Z2HS77</accession>
<dbReference type="InterPro" id="IPR036390">
    <property type="entry name" value="WH_DNA-bd_sf"/>
</dbReference>
<name>A0A2Z2HS77_9EURY</name>
<dbReference type="OrthoDB" id="285635at2157"/>